<feature type="domain" description="Reverse transcriptase" evidence="1">
    <location>
        <begin position="53"/>
        <end position="427"/>
    </location>
</feature>
<gene>
    <name evidence="3" type="primary">LOC128201056</name>
</gene>
<dbReference type="PANTHER" id="PTHR33332">
    <property type="entry name" value="REVERSE TRANSCRIPTASE DOMAIN-CONTAINING PROTEIN"/>
    <property type="match status" value="1"/>
</dbReference>
<dbReference type="InterPro" id="IPR000477">
    <property type="entry name" value="RT_dom"/>
</dbReference>
<accession>A0ABM3MMK4</accession>
<dbReference type="CDD" id="cd01650">
    <property type="entry name" value="RT_nLTR_like"/>
    <property type="match status" value="1"/>
</dbReference>
<dbReference type="Pfam" id="PF00078">
    <property type="entry name" value="RVT_1"/>
    <property type="match status" value="1"/>
</dbReference>
<protein>
    <submittedName>
        <fullName evidence="3">Uncharacterized protein LOC128201056</fullName>
    </submittedName>
</protein>
<reference evidence="3" key="1">
    <citation type="submission" date="2025-08" db="UniProtKB">
        <authorList>
            <consortium name="RefSeq"/>
        </authorList>
    </citation>
    <scope>IDENTIFICATION</scope>
    <source>
        <tissue evidence="3">Whole larvae</tissue>
    </source>
</reference>
<dbReference type="SUPFAM" id="SSF56672">
    <property type="entry name" value="DNA/RNA polymerases"/>
    <property type="match status" value="1"/>
</dbReference>
<organism evidence="2 3">
    <name type="scientific">Galleria mellonella</name>
    <name type="common">Greater wax moth</name>
    <dbReference type="NCBI Taxonomy" id="7137"/>
    <lineage>
        <taxon>Eukaryota</taxon>
        <taxon>Metazoa</taxon>
        <taxon>Ecdysozoa</taxon>
        <taxon>Arthropoda</taxon>
        <taxon>Hexapoda</taxon>
        <taxon>Insecta</taxon>
        <taxon>Pterygota</taxon>
        <taxon>Neoptera</taxon>
        <taxon>Endopterygota</taxon>
        <taxon>Lepidoptera</taxon>
        <taxon>Glossata</taxon>
        <taxon>Ditrysia</taxon>
        <taxon>Pyraloidea</taxon>
        <taxon>Pyralidae</taxon>
        <taxon>Galleriinae</taxon>
        <taxon>Galleria</taxon>
    </lineage>
</organism>
<evidence type="ECO:0000313" key="2">
    <source>
        <dbReference type="Proteomes" id="UP001652740"/>
    </source>
</evidence>
<sequence>MQRNFGAIDMDRLRKDASECDWSSIANIGCVNIQIQEFNQLVLDLYDRHAPIRSVRVRHLPAPWLTEDIRAIINKKNNAKTKFKKDPDRYRDNYVRIRNLCNKMCREAQRRHIHKSVENGDPAKVWKFLKSLGVGKKHNESSTSIDIENLNRHFCSSSIVVPNDKLKTLYYLSSLPTPDYTPFVFGQLSDCDVERSLLSISSNALGTDNISRAMIMPILDILLPTITFLFNNSLSSGHSTTTALVKISDDIRFGMDSSELTVLTLLDFSNAFNTVDFDILLQLMTSLNISPTAIEWFRSYLVGRRQRIRINDSLSSWCSTSAGVPQGGVLSPLLFALFINNITSQLRSSYHLYADDLQIYCRAPLINISVAVNTINEDLERISVWSKSYGLAVNPTKTQVIIIGSPSYISRMALNDLPSVVFNGMKLNYSDRVKNLGICFDSTLSWSPQIAEISRKMFAATGSLYRLPKSEPRTIDNPYTCGQLQADYNKNIPYQELKSFIEERRNALERSSVANSNIDIPSSS</sequence>
<evidence type="ECO:0000259" key="1">
    <source>
        <dbReference type="PROSITE" id="PS50878"/>
    </source>
</evidence>
<proteinExistence type="predicted"/>
<name>A0ABM3MMK4_GALME</name>
<dbReference type="RefSeq" id="XP_052752599.1">
    <property type="nucleotide sequence ID" value="XM_052896639.1"/>
</dbReference>
<dbReference type="InterPro" id="IPR043502">
    <property type="entry name" value="DNA/RNA_pol_sf"/>
</dbReference>
<keyword evidence="2" id="KW-1185">Reference proteome</keyword>
<evidence type="ECO:0000313" key="3">
    <source>
        <dbReference type="RefSeq" id="XP_052752599.1"/>
    </source>
</evidence>
<dbReference type="Proteomes" id="UP001652740">
    <property type="component" value="Unplaced"/>
</dbReference>
<dbReference type="GeneID" id="128201056"/>
<dbReference type="PROSITE" id="PS50878">
    <property type="entry name" value="RT_POL"/>
    <property type="match status" value="1"/>
</dbReference>